<keyword evidence="13" id="KW-1185">Reference proteome</keyword>
<comment type="cofactor">
    <cofactor evidence="2">
        <name>FAD</name>
        <dbReference type="ChEBI" id="CHEBI:57692"/>
    </cofactor>
</comment>
<keyword evidence="3" id="KW-0285">Flavoprotein</keyword>
<sequence>MRVVAREEVARDVVALGLESVDGSRMPPWAPGAHIELAGPDGLRRQYSLCGEPVGDRWQVAVLRANQGRGGSQWVHESLVPGATVEVRGPRNHFELVEAEEYLLVAGGIGITPILAMARVLAARGASWQVAYGGRSRATMAFVDELAAIAGERLTLWPEEEAGLIDLAAVLGEPRAGRAIYVCGPEPLIAAVEQAAQGRGETVHSERFSATVDRAGDAFEVQIASTGQVVTVPAGGDLIDALQEAGVGVEFSCREGTCGTCETGVLGGVPEHRDAVLSEEERAANDVMMPCVSRCLEGPLVLDL</sequence>
<dbReference type="SUPFAM" id="SSF52343">
    <property type="entry name" value="Ferredoxin reductase-like, C-terminal NADP-linked domain"/>
    <property type="match status" value="1"/>
</dbReference>
<evidence type="ECO:0000256" key="6">
    <source>
        <dbReference type="ARBA" id="ARBA00022723"/>
    </source>
</evidence>
<dbReference type="InterPro" id="IPR017927">
    <property type="entry name" value="FAD-bd_FR_type"/>
</dbReference>
<name>A0ABP4EN59_9ACTN</name>
<dbReference type="Pfam" id="PF22290">
    <property type="entry name" value="DmmA-like_N"/>
    <property type="match status" value="1"/>
</dbReference>
<keyword evidence="5" id="KW-0001">2Fe-2S</keyword>
<dbReference type="InterPro" id="IPR039261">
    <property type="entry name" value="FNR_nucleotide-bd"/>
</dbReference>
<protein>
    <submittedName>
        <fullName evidence="12">PDR/VanB family oxidoreductase</fullName>
    </submittedName>
</protein>
<evidence type="ECO:0000256" key="3">
    <source>
        <dbReference type="ARBA" id="ARBA00022630"/>
    </source>
</evidence>
<gene>
    <name evidence="12" type="ORF">GCM10009668_35940</name>
</gene>
<dbReference type="SUPFAM" id="SSF63380">
    <property type="entry name" value="Riboflavin synthase domain-like"/>
    <property type="match status" value="1"/>
</dbReference>
<dbReference type="Gene3D" id="3.10.20.30">
    <property type="match status" value="1"/>
</dbReference>
<dbReference type="InterPro" id="IPR036010">
    <property type="entry name" value="2Fe-2S_ferredoxin-like_sf"/>
</dbReference>
<dbReference type="PRINTS" id="PR00409">
    <property type="entry name" value="PHDIOXRDTASE"/>
</dbReference>
<evidence type="ECO:0000259" key="10">
    <source>
        <dbReference type="PROSITE" id="PS51085"/>
    </source>
</evidence>
<evidence type="ECO:0000259" key="11">
    <source>
        <dbReference type="PROSITE" id="PS51384"/>
    </source>
</evidence>
<organism evidence="12 13">
    <name type="scientific">Nocardioides dubius</name>
    <dbReference type="NCBI Taxonomy" id="317019"/>
    <lineage>
        <taxon>Bacteria</taxon>
        <taxon>Bacillati</taxon>
        <taxon>Actinomycetota</taxon>
        <taxon>Actinomycetes</taxon>
        <taxon>Propionibacteriales</taxon>
        <taxon>Nocardioidaceae</taxon>
        <taxon>Nocardioides</taxon>
    </lineage>
</organism>
<evidence type="ECO:0000313" key="12">
    <source>
        <dbReference type="EMBL" id="GAA1111520.1"/>
    </source>
</evidence>
<dbReference type="CDD" id="cd06185">
    <property type="entry name" value="PDR_like"/>
    <property type="match status" value="1"/>
</dbReference>
<dbReference type="PROSITE" id="PS51384">
    <property type="entry name" value="FAD_FR"/>
    <property type="match status" value="1"/>
</dbReference>
<evidence type="ECO:0000256" key="5">
    <source>
        <dbReference type="ARBA" id="ARBA00022714"/>
    </source>
</evidence>
<comment type="cofactor">
    <cofactor evidence="1">
        <name>FMN</name>
        <dbReference type="ChEBI" id="CHEBI:58210"/>
    </cofactor>
</comment>
<dbReference type="InterPro" id="IPR006058">
    <property type="entry name" value="2Fe2S_fd_BS"/>
</dbReference>
<dbReference type="CDD" id="cd00207">
    <property type="entry name" value="fer2"/>
    <property type="match status" value="1"/>
</dbReference>
<dbReference type="SUPFAM" id="SSF54292">
    <property type="entry name" value="2Fe-2S ferredoxin-like"/>
    <property type="match status" value="1"/>
</dbReference>
<accession>A0ABP4EN59</accession>
<keyword evidence="7" id="KW-0560">Oxidoreductase</keyword>
<keyword evidence="6" id="KW-0479">Metal-binding</keyword>
<evidence type="ECO:0000256" key="1">
    <source>
        <dbReference type="ARBA" id="ARBA00001917"/>
    </source>
</evidence>
<proteinExistence type="predicted"/>
<evidence type="ECO:0000256" key="9">
    <source>
        <dbReference type="ARBA" id="ARBA00023014"/>
    </source>
</evidence>
<keyword evidence="8" id="KW-0408">Iron</keyword>
<evidence type="ECO:0000256" key="7">
    <source>
        <dbReference type="ARBA" id="ARBA00023002"/>
    </source>
</evidence>
<reference evidence="13" key="1">
    <citation type="journal article" date="2019" name="Int. J. Syst. Evol. Microbiol.">
        <title>The Global Catalogue of Microorganisms (GCM) 10K type strain sequencing project: providing services to taxonomists for standard genome sequencing and annotation.</title>
        <authorList>
            <consortium name="The Broad Institute Genomics Platform"/>
            <consortium name="The Broad Institute Genome Sequencing Center for Infectious Disease"/>
            <person name="Wu L."/>
            <person name="Ma J."/>
        </authorList>
    </citation>
    <scope>NUCLEOTIDE SEQUENCE [LARGE SCALE GENOMIC DNA]</scope>
    <source>
        <strain evidence="13">JCM 13008</strain>
    </source>
</reference>
<dbReference type="InterPro" id="IPR054582">
    <property type="entry name" value="DmmA-like_N"/>
</dbReference>
<evidence type="ECO:0000256" key="2">
    <source>
        <dbReference type="ARBA" id="ARBA00001974"/>
    </source>
</evidence>
<dbReference type="EMBL" id="BAAALG010000013">
    <property type="protein sequence ID" value="GAA1111520.1"/>
    <property type="molecule type" value="Genomic_DNA"/>
</dbReference>
<dbReference type="Gene3D" id="3.40.50.80">
    <property type="entry name" value="Nucleotide-binding domain of ferredoxin-NADP reductase (FNR) module"/>
    <property type="match status" value="1"/>
</dbReference>
<dbReference type="InterPro" id="IPR017938">
    <property type="entry name" value="Riboflavin_synthase-like_b-brl"/>
</dbReference>
<dbReference type="PANTHER" id="PTHR47354">
    <property type="entry name" value="NADH OXIDOREDUCTASE HCR"/>
    <property type="match status" value="1"/>
</dbReference>
<feature type="domain" description="2Fe-2S ferredoxin-type" evidence="10">
    <location>
        <begin position="219"/>
        <end position="304"/>
    </location>
</feature>
<dbReference type="Proteomes" id="UP001501581">
    <property type="component" value="Unassembled WGS sequence"/>
</dbReference>
<dbReference type="InterPro" id="IPR050415">
    <property type="entry name" value="MRET"/>
</dbReference>
<evidence type="ECO:0000256" key="4">
    <source>
        <dbReference type="ARBA" id="ARBA00022643"/>
    </source>
</evidence>
<evidence type="ECO:0000256" key="8">
    <source>
        <dbReference type="ARBA" id="ARBA00023004"/>
    </source>
</evidence>
<feature type="domain" description="FAD-binding FR-type" evidence="11">
    <location>
        <begin position="1"/>
        <end position="97"/>
    </location>
</feature>
<dbReference type="InterPro" id="IPR001041">
    <property type="entry name" value="2Fe-2S_ferredoxin-type"/>
</dbReference>
<dbReference type="InterPro" id="IPR012675">
    <property type="entry name" value="Beta-grasp_dom_sf"/>
</dbReference>
<dbReference type="PROSITE" id="PS51085">
    <property type="entry name" value="2FE2S_FER_2"/>
    <property type="match status" value="1"/>
</dbReference>
<dbReference type="PROSITE" id="PS00197">
    <property type="entry name" value="2FE2S_FER_1"/>
    <property type="match status" value="1"/>
</dbReference>
<dbReference type="Gene3D" id="2.40.30.10">
    <property type="entry name" value="Translation factors"/>
    <property type="match status" value="1"/>
</dbReference>
<comment type="caution">
    <text evidence="12">The sequence shown here is derived from an EMBL/GenBank/DDBJ whole genome shotgun (WGS) entry which is preliminary data.</text>
</comment>
<keyword evidence="9" id="KW-0411">Iron-sulfur</keyword>
<keyword evidence="4" id="KW-0288">FMN</keyword>
<evidence type="ECO:0000313" key="13">
    <source>
        <dbReference type="Proteomes" id="UP001501581"/>
    </source>
</evidence>
<dbReference type="PANTHER" id="PTHR47354:SF1">
    <property type="entry name" value="CARNITINE MONOOXYGENASE REDUCTASE SUBUNIT"/>
    <property type="match status" value="1"/>
</dbReference>
<dbReference type="Pfam" id="PF00111">
    <property type="entry name" value="Fer2"/>
    <property type="match status" value="1"/>
</dbReference>